<dbReference type="EMBL" id="LSDA01000095">
    <property type="protein sequence ID" value="KXB57207.1"/>
    <property type="molecule type" value="Genomic_DNA"/>
</dbReference>
<evidence type="ECO:0000256" key="3">
    <source>
        <dbReference type="HAMAP-Rule" id="MF_01385"/>
    </source>
</evidence>
<dbReference type="Gene3D" id="1.10.4190.10">
    <property type="entry name" value="Urease accessory protein UreF"/>
    <property type="match status" value="1"/>
</dbReference>
<comment type="function">
    <text evidence="3">Required for maturation of urease via the functional incorporation of the urease nickel metallocenter.</text>
</comment>
<dbReference type="HAMAP" id="MF_01385">
    <property type="entry name" value="UreF"/>
    <property type="match status" value="1"/>
</dbReference>
<keyword evidence="1 3" id="KW-0996">Nickel insertion</keyword>
<proteinExistence type="inferred from homology"/>
<dbReference type="InterPro" id="IPR002639">
    <property type="entry name" value="UreF"/>
</dbReference>
<name>A0A133ZP39_9FIRM</name>
<dbReference type="AlphaFoldDB" id="A0A133ZP39"/>
<keyword evidence="3" id="KW-0963">Cytoplasm</keyword>
<sequence>MNKSELNIDKLSLLEVFQVCDSTFPIGTFNHSFGMENYLSDRRIKKAPEFEIWFKNYFDNQFKYSEGLLILLCMQALKAGDFEKICKYDKVITMSTLATETRNGTKLIAKQMIRLLKGMYGDIKTIARYEEEIKEKKCFGSPAIVFSMFAFEKGIDVEDAFILYGYSIASTMVQNAVRAIPLGQMEGQVILHNISERLFSIYEKIKDLDEEYLGASMIGIELAQIRHESQESRLFMS</sequence>
<accession>A0A133ZP39</accession>
<dbReference type="Pfam" id="PF01730">
    <property type="entry name" value="UreF"/>
    <property type="match status" value="1"/>
</dbReference>
<dbReference type="InterPro" id="IPR038277">
    <property type="entry name" value="UreF_sf"/>
</dbReference>
<dbReference type="STRING" id="467210.HMPREF1866_01602"/>
<dbReference type="GO" id="GO:0005737">
    <property type="term" value="C:cytoplasm"/>
    <property type="evidence" value="ECO:0007669"/>
    <property type="project" value="UniProtKB-SubCell"/>
</dbReference>
<comment type="subcellular location">
    <subcellularLocation>
        <location evidence="3">Cytoplasm</location>
    </subcellularLocation>
</comment>
<organism evidence="4 5">
    <name type="scientific">Lachnoanaerobaculum saburreum</name>
    <dbReference type="NCBI Taxonomy" id="467210"/>
    <lineage>
        <taxon>Bacteria</taxon>
        <taxon>Bacillati</taxon>
        <taxon>Bacillota</taxon>
        <taxon>Clostridia</taxon>
        <taxon>Lachnospirales</taxon>
        <taxon>Lachnospiraceae</taxon>
        <taxon>Lachnoanaerobaculum</taxon>
    </lineage>
</organism>
<dbReference type="PIRSF" id="PIRSF009467">
    <property type="entry name" value="Ureas_acces_UreF"/>
    <property type="match status" value="1"/>
</dbReference>
<keyword evidence="5" id="KW-1185">Reference proteome</keyword>
<comment type="caution">
    <text evidence="4">The sequence shown here is derived from an EMBL/GenBank/DDBJ whole genome shotgun (WGS) entry which is preliminary data.</text>
</comment>
<evidence type="ECO:0000256" key="2">
    <source>
        <dbReference type="ARBA" id="ARBA00023186"/>
    </source>
</evidence>
<evidence type="ECO:0000256" key="1">
    <source>
        <dbReference type="ARBA" id="ARBA00022988"/>
    </source>
</evidence>
<evidence type="ECO:0000313" key="5">
    <source>
        <dbReference type="Proteomes" id="UP000070394"/>
    </source>
</evidence>
<reference evidence="5" key="1">
    <citation type="submission" date="2016-01" db="EMBL/GenBank/DDBJ databases">
        <authorList>
            <person name="Mitreva M."/>
            <person name="Pepin K.H."/>
            <person name="Mihindukulasuriya K.A."/>
            <person name="Fulton R."/>
            <person name="Fronick C."/>
            <person name="O'Laughlin M."/>
            <person name="Miner T."/>
            <person name="Herter B."/>
            <person name="Rosa B.A."/>
            <person name="Cordes M."/>
            <person name="Tomlinson C."/>
            <person name="Wollam A."/>
            <person name="Palsikar V.B."/>
            <person name="Mardis E.R."/>
            <person name="Wilson R.K."/>
        </authorList>
    </citation>
    <scope>NUCLEOTIDE SEQUENCE [LARGE SCALE GENOMIC DNA]</scope>
    <source>
        <strain evidence="5">DNF00896</strain>
    </source>
</reference>
<dbReference type="GO" id="GO:0016151">
    <property type="term" value="F:nickel cation binding"/>
    <property type="evidence" value="ECO:0007669"/>
    <property type="project" value="UniProtKB-UniRule"/>
</dbReference>
<dbReference type="RefSeq" id="WP_060931328.1">
    <property type="nucleotide sequence ID" value="NZ_KQ959831.1"/>
</dbReference>
<gene>
    <name evidence="3" type="primary">ureF</name>
    <name evidence="4" type="ORF">HMPREF1866_01602</name>
</gene>
<dbReference type="Proteomes" id="UP000070394">
    <property type="component" value="Unassembled WGS sequence"/>
</dbReference>
<dbReference type="OrthoDB" id="9798772at2"/>
<dbReference type="PATRIC" id="fig|467210.3.peg.1587"/>
<dbReference type="PANTHER" id="PTHR33620">
    <property type="entry name" value="UREASE ACCESSORY PROTEIN F"/>
    <property type="match status" value="1"/>
</dbReference>
<protein>
    <recommendedName>
        <fullName evidence="3">Urease accessory protein UreF</fullName>
    </recommendedName>
</protein>
<comment type="subunit">
    <text evidence="3">UreD, UreF and UreG form a complex that acts as a GTP-hydrolysis-dependent molecular chaperone, activating the urease apoprotein by helping to assemble the nickel containing metallocenter of UreC. The UreE protein probably delivers the nickel.</text>
</comment>
<keyword evidence="2 3" id="KW-0143">Chaperone</keyword>
<evidence type="ECO:0000313" key="4">
    <source>
        <dbReference type="EMBL" id="KXB57207.1"/>
    </source>
</evidence>
<comment type="similarity">
    <text evidence="3">Belongs to the UreF family.</text>
</comment>
<dbReference type="PANTHER" id="PTHR33620:SF1">
    <property type="entry name" value="UREASE ACCESSORY PROTEIN F"/>
    <property type="match status" value="1"/>
</dbReference>